<feature type="coiled-coil region" evidence="1">
    <location>
        <begin position="21"/>
        <end position="70"/>
    </location>
</feature>
<evidence type="ECO:0000256" key="1">
    <source>
        <dbReference type="SAM" id="Coils"/>
    </source>
</evidence>
<dbReference type="OrthoDB" id="7865167at2759"/>
<dbReference type="KEGG" id="dhe:111604883"/>
<sequence>MKAHSTAVDLCQNDVDVVVQLRQLQSNHLLLRAQLTQLQHDAFRRRLLHQKSLYETRAALESQLRQLQLKHNRRWGL</sequence>
<keyword evidence="2" id="KW-1185">Reference proteome</keyword>
<proteinExistence type="predicted"/>
<dbReference type="OMA" id="HVWIRQQ"/>
<gene>
    <name evidence="3 4 5" type="primary">LOC111604883</name>
</gene>
<evidence type="ECO:0000313" key="5">
    <source>
        <dbReference type="RefSeq" id="XP_023178891.1"/>
    </source>
</evidence>
<name>A0A6J1MIH7_DROHY</name>
<dbReference type="AlphaFoldDB" id="A0A6J1MIH7"/>
<dbReference type="RefSeq" id="XP_023178890.1">
    <property type="nucleotide sequence ID" value="XM_023323122.2"/>
</dbReference>
<organism evidence="2 3">
    <name type="scientific">Drosophila hydei</name>
    <name type="common">Fruit fly</name>
    <dbReference type="NCBI Taxonomy" id="7224"/>
    <lineage>
        <taxon>Eukaryota</taxon>
        <taxon>Metazoa</taxon>
        <taxon>Ecdysozoa</taxon>
        <taxon>Arthropoda</taxon>
        <taxon>Hexapoda</taxon>
        <taxon>Insecta</taxon>
        <taxon>Pterygota</taxon>
        <taxon>Neoptera</taxon>
        <taxon>Endopterygota</taxon>
        <taxon>Diptera</taxon>
        <taxon>Brachycera</taxon>
        <taxon>Muscomorpha</taxon>
        <taxon>Ephydroidea</taxon>
        <taxon>Drosophilidae</taxon>
        <taxon>Drosophila</taxon>
    </lineage>
</organism>
<accession>A0A6J1MIH7</accession>
<evidence type="ECO:0000313" key="2">
    <source>
        <dbReference type="Proteomes" id="UP000504633"/>
    </source>
</evidence>
<dbReference type="RefSeq" id="XP_023178888.1">
    <property type="nucleotide sequence ID" value="XM_023323120.2"/>
</dbReference>
<dbReference type="Proteomes" id="UP000504633">
    <property type="component" value="Unplaced"/>
</dbReference>
<keyword evidence="1" id="KW-0175">Coiled coil</keyword>
<evidence type="ECO:0000313" key="3">
    <source>
        <dbReference type="RefSeq" id="XP_023178888.1"/>
    </source>
</evidence>
<protein>
    <submittedName>
        <fullName evidence="3 4">Uncharacterized protein LOC111604883</fullName>
    </submittedName>
</protein>
<dbReference type="RefSeq" id="XP_023178891.1">
    <property type="nucleotide sequence ID" value="XM_023323123.2"/>
</dbReference>
<evidence type="ECO:0000313" key="4">
    <source>
        <dbReference type="RefSeq" id="XP_023178890.1"/>
    </source>
</evidence>
<reference evidence="3 4" key="1">
    <citation type="submission" date="2025-04" db="UniProtKB">
        <authorList>
            <consortium name="RefSeq"/>
        </authorList>
    </citation>
    <scope>IDENTIFICATION</scope>
    <source>
        <strain evidence="3 4">15085-1641.00</strain>
        <tissue evidence="3 4">Whole body</tissue>
    </source>
</reference>
<dbReference type="GeneID" id="111604883"/>